<accession>A0A5C8HS59</accession>
<name>A0A5C8HS59_9MICO</name>
<dbReference type="PANTHER" id="PTHR40765">
    <property type="entry name" value="ESX-2 SECRETION SYSTEM ATPASE ECCB2"/>
    <property type="match status" value="1"/>
</dbReference>
<comment type="caution">
    <text evidence="2">The sequence shown here is derived from an EMBL/GenBank/DDBJ whole genome shotgun (WGS) entry which is preliminary data.</text>
</comment>
<dbReference type="NCBIfam" id="TIGR03919">
    <property type="entry name" value="T7SS_EccB"/>
    <property type="match status" value="1"/>
</dbReference>
<keyword evidence="1" id="KW-0812">Transmembrane</keyword>
<keyword evidence="1" id="KW-0472">Membrane</keyword>
<dbReference type="AlphaFoldDB" id="A0A5C8HS59"/>
<evidence type="ECO:0000256" key="1">
    <source>
        <dbReference type="SAM" id="Phobius"/>
    </source>
</evidence>
<sequence>MASKSDLLDAQGFSRRRLLTAFVSGAPGGRELEPAKPLRGVVAGISLSIVVLLIGLFISLMQKGLPSDWGNGKLIIDQSTGSRYVTVDDELWPILNIASARLLLEPDASAKPIVVSGGLLTGIPVRDTIGIPGAPDTIPAPGKLVNTGWTACVANETGQIDTRILSQPIASQTALDEATVVTFEDRIWVISGGLRMEVPASSADAILRDVGLGSAPQHVVTTNWLNLFEEGDALAPLTVGGAGEKLADSELRVGDVIFTTTTDASVRYLVLRDGSLAELSPLAFALYQHGSSYSAERTFEVDGPAIASMPNTSTPVTSADWPRATFTMMPAQEAPCALTTDNDGTAQSVLASVADTDELAPQTIVEPSMGALVNVAGFGQDEGAVTLLIDSTATSYAIPGADESILAKLGYSSSDAGTALAPWLQLFNGGPDLTQAAAGARSDGSTK</sequence>
<keyword evidence="1" id="KW-1133">Transmembrane helix</keyword>
<dbReference type="EMBL" id="VRSW01000001">
    <property type="protein sequence ID" value="TXK06327.1"/>
    <property type="molecule type" value="Genomic_DNA"/>
</dbReference>
<evidence type="ECO:0000313" key="2">
    <source>
        <dbReference type="EMBL" id="TXK06327.1"/>
    </source>
</evidence>
<dbReference type="PANTHER" id="PTHR40765:SF2">
    <property type="entry name" value="ESX-2 SECRETION SYSTEM ATPASE ECCB2"/>
    <property type="match status" value="1"/>
</dbReference>
<dbReference type="RefSeq" id="WP_147825132.1">
    <property type="nucleotide sequence ID" value="NZ_BAAARG010000001.1"/>
</dbReference>
<dbReference type="InterPro" id="IPR007795">
    <property type="entry name" value="T7SS_EccB"/>
</dbReference>
<keyword evidence="3" id="KW-1185">Reference proteome</keyword>
<feature type="transmembrane region" description="Helical" evidence="1">
    <location>
        <begin position="41"/>
        <end position="61"/>
    </location>
</feature>
<protein>
    <submittedName>
        <fullName evidence="2">Type VII secretion protein EccB</fullName>
    </submittedName>
</protein>
<gene>
    <name evidence="2" type="primary">eccB</name>
    <name evidence="2" type="ORF">FVP60_05040</name>
</gene>
<evidence type="ECO:0000313" key="3">
    <source>
        <dbReference type="Proteomes" id="UP000321196"/>
    </source>
</evidence>
<proteinExistence type="predicted"/>
<organism evidence="2 3">
    <name type="scientific">Microbacterium mitrae</name>
    <dbReference type="NCBI Taxonomy" id="664640"/>
    <lineage>
        <taxon>Bacteria</taxon>
        <taxon>Bacillati</taxon>
        <taxon>Actinomycetota</taxon>
        <taxon>Actinomycetes</taxon>
        <taxon>Micrococcales</taxon>
        <taxon>Microbacteriaceae</taxon>
        <taxon>Microbacterium</taxon>
    </lineage>
</organism>
<dbReference type="Proteomes" id="UP000321196">
    <property type="component" value="Unassembled WGS sequence"/>
</dbReference>
<dbReference type="OrthoDB" id="3847604at2"/>
<dbReference type="GO" id="GO:0005576">
    <property type="term" value="C:extracellular region"/>
    <property type="evidence" value="ECO:0007669"/>
    <property type="project" value="TreeGrafter"/>
</dbReference>
<reference evidence="2 3" key="1">
    <citation type="submission" date="2019-08" db="EMBL/GenBank/DDBJ databases">
        <authorList>
            <person name="Dong K."/>
        </authorList>
    </citation>
    <scope>NUCLEOTIDE SEQUENCE [LARGE SCALE GENOMIC DNA]</scope>
    <source>
        <strain evidence="2 3">M4-8</strain>
    </source>
</reference>
<dbReference type="Gene3D" id="3.30.2390.20">
    <property type="entry name" value="Type VII secretion system EccB, repeat 1 domain"/>
    <property type="match status" value="1"/>
</dbReference>
<dbReference type="Pfam" id="PF05108">
    <property type="entry name" value="T7SS_ESX1_EccB"/>
    <property type="match status" value="1"/>
</dbReference>
<dbReference type="InterPro" id="IPR044857">
    <property type="entry name" value="T7SS_EccB_R1"/>
</dbReference>